<dbReference type="EMBL" id="JAEPQZ010000002">
    <property type="protein sequence ID" value="KAG2185100.1"/>
    <property type="molecule type" value="Genomic_DNA"/>
</dbReference>
<keyword evidence="1" id="KW-0732">Signal</keyword>
<name>A0A8H7Q4D8_MORIS</name>
<protein>
    <submittedName>
        <fullName evidence="2">Uncharacterized protein</fullName>
    </submittedName>
</protein>
<accession>A0A8H7Q4D8</accession>
<dbReference type="OrthoDB" id="2454457at2759"/>
<proteinExistence type="predicted"/>
<dbReference type="Proteomes" id="UP000654370">
    <property type="component" value="Unassembled WGS sequence"/>
</dbReference>
<evidence type="ECO:0000256" key="1">
    <source>
        <dbReference type="SAM" id="SignalP"/>
    </source>
</evidence>
<feature type="chain" id="PRO_5034010052" evidence="1">
    <location>
        <begin position="19"/>
        <end position="108"/>
    </location>
</feature>
<keyword evidence="3" id="KW-1185">Reference proteome</keyword>
<evidence type="ECO:0000313" key="3">
    <source>
        <dbReference type="Proteomes" id="UP000654370"/>
    </source>
</evidence>
<evidence type="ECO:0000313" key="2">
    <source>
        <dbReference type="EMBL" id="KAG2185100.1"/>
    </source>
</evidence>
<comment type="caution">
    <text evidence="2">The sequence shown here is derived from an EMBL/GenBank/DDBJ whole genome shotgun (WGS) entry which is preliminary data.</text>
</comment>
<gene>
    <name evidence="2" type="ORF">INT43_001013</name>
</gene>
<sequence length="108" mass="11798">MIGYKTPLILMAIAYVSAVPLTVESHGQLERRQDGQPSLHLPDITKIITQCPLQCSPVQKLVECIPECLNIFNLDRCVLCTGGTVNEVVNCIECVALNVLPTFGTETN</sequence>
<dbReference type="AlphaFoldDB" id="A0A8H7Q4D8"/>
<reference evidence="2" key="1">
    <citation type="submission" date="2020-12" db="EMBL/GenBank/DDBJ databases">
        <title>Metabolic potential, ecology and presence of endohyphal bacteria is reflected in genomic diversity of Mucoromycotina.</title>
        <authorList>
            <person name="Muszewska A."/>
            <person name="Okrasinska A."/>
            <person name="Steczkiewicz K."/>
            <person name="Drgas O."/>
            <person name="Orlowska M."/>
            <person name="Perlinska-Lenart U."/>
            <person name="Aleksandrzak-Piekarczyk T."/>
            <person name="Szatraj K."/>
            <person name="Zielenkiewicz U."/>
            <person name="Pilsyk S."/>
            <person name="Malc E."/>
            <person name="Mieczkowski P."/>
            <person name="Kruszewska J.S."/>
            <person name="Biernat P."/>
            <person name="Pawlowska J."/>
        </authorList>
    </citation>
    <scope>NUCLEOTIDE SEQUENCE</scope>
    <source>
        <strain evidence="2">WA0000067209</strain>
    </source>
</reference>
<organism evidence="2 3">
    <name type="scientific">Mortierella isabellina</name>
    <name type="common">Filamentous fungus</name>
    <name type="synonym">Umbelopsis isabellina</name>
    <dbReference type="NCBI Taxonomy" id="91625"/>
    <lineage>
        <taxon>Eukaryota</taxon>
        <taxon>Fungi</taxon>
        <taxon>Fungi incertae sedis</taxon>
        <taxon>Mucoromycota</taxon>
        <taxon>Mucoromycotina</taxon>
        <taxon>Umbelopsidomycetes</taxon>
        <taxon>Umbelopsidales</taxon>
        <taxon>Umbelopsidaceae</taxon>
        <taxon>Umbelopsis</taxon>
    </lineage>
</organism>
<feature type="signal peptide" evidence="1">
    <location>
        <begin position="1"/>
        <end position="18"/>
    </location>
</feature>